<feature type="non-terminal residue" evidence="3">
    <location>
        <position position="1"/>
    </location>
</feature>
<sequence>FRELLSTMQDHHRAVTIRHDIRPGDMGWVVHRHGVLYAREFGWNEQFEALVAGVVAAFMQNYDPEREQCWIAERDGDIVGSVFLVQHSETEAKLRLLLVETEARGSGLGAHLVQDCIRCARAKGYQKLTLWTNNVLMAARRIYEATGFRLVHEEPHHSFGHDLVGETWELML</sequence>
<reference evidence="3 4" key="1">
    <citation type="journal article" date="2014" name="Nature">
        <title>An environmental bacterial taxon with a large and distinct metabolic repertoire.</title>
        <authorList>
            <person name="Wilson M.C."/>
            <person name="Mori T."/>
            <person name="Ruckert C."/>
            <person name="Uria A.R."/>
            <person name="Helf M.J."/>
            <person name="Takada K."/>
            <person name="Gernert C."/>
            <person name="Steffens U.A."/>
            <person name="Heycke N."/>
            <person name="Schmitt S."/>
            <person name="Rinke C."/>
            <person name="Helfrich E.J."/>
            <person name="Brachmann A.O."/>
            <person name="Gurgui C."/>
            <person name="Wakimoto T."/>
            <person name="Kracht M."/>
            <person name="Crusemann M."/>
            <person name="Hentschel U."/>
            <person name="Abe I."/>
            <person name="Matsunaga S."/>
            <person name="Kalinowski J."/>
            <person name="Takeyama H."/>
            <person name="Piel J."/>
        </authorList>
    </citation>
    <scope>NUCLEOTIDE SEQUENCE [LARGE SCALE GENOMIC DNA]</scope>
    <source>
        <strain evidence="4">TSY2</strain>
    </source>
</reference>
<feature type="domain" description="N-acetyltransferase" evidence="2">
    <location>
        <begin position="19"/>
        <end position="169"/>
    </location>
</feature>
<accession>W4L5G3</accession>
<protein>
    <submittedName>
        <fullName evidence="3">Acetyltransferase</fullName>
    </submittedName>
</protein>
<evidence type="ECO:0000256" key="1">
    <source>
        <dbReference type="ARBA" id="ARBA00022679"/>
    </source>
</evidence>
<dbReference type="InterPro" id="IPR016181">
    <property type="entry name" value="Acyl_CoA_acyltransferase"/>
</dbReference>
<keyword evidence="4" id="KW-1185">Reference proteome</keyword>
<dbReference type="HOGENOM" id="CLU_105924_1_0_7"/>
<name>W4L5G3_9BACT</name>
<comment type="caution">
    <text evidence="3">The sequence shown here is derived from an EMBL/GenBank/DDBJ whole genome shotgun (WGS) entry which is preliminary data.</text>
</comment>
<organism evidence="3 4">
    <name type="scientific">Candidatus Entotheonella gemina</name>
    <dbReference type="NCBI Taxonomy" id="1429439"/>
    <lineage>
        <taxon>Bacteria</taxon>
        <taxon>Pseudomonadati</taxon>
        <taxon>Nitrospinota/Tectimicrobiota group</taxon>
        <taxon>Candidatus Tectimicrobiota</taxon>
        <taxon>Candidatus Entotheonellia</taxon>
        <taxon>Candidatus Entotheonellales</taxon>
        <taxon>Candidatus Entotheonellaceae</taxon>
        <taxon>Candidatus Entotheonella</taxon>
    </lineage>
</organism>
<dbReference type="CDD" id="cd04301">
    <property type="entry name" value="NAT_SF"/>
    <property type="match status" value="1"/>
</dbReference>
<dbReference type="Pfam" id="PF00583">
    <property type="entry name" value="Acetyltransf_1"/>
    <property type="match status" value="1"/>
</dbReference>
<dbReference type="Proteomes" id="UP000019140">
    <property type="component" value="Unassembled WGS sequence"/>
</dbReference>
<dbReference type="InterPro" id="IPR050769">
    <property type="entry name" value="NAT_camello-type"/>
</dbReference>
<dbReference type="InterPro" id="IPR000182">
    <property type="entry name" value="GNAT_dom"/>
</dbReference>
<proteinExistence type="predicted"/>
<gene>
    <name evidence="3" type="ORF">ETSY2_51970</name>
</gene>
<dbReference type="PANTHER" id="PTHR13947">
    <property type="entry name" value="GNAT FAMILY N-ACETYLTRANSFERASE"/>
    <property type="match status" value="1"/>
</dbReference>
<evidence type="ECO:0000313" key="4">
    <source>
        <dbReference type="Proteomes" id="UP000019140"/>
    </source>
</evidence>
<dbReference type="Gene3D" id="3.40.630.30">
    <property type="match status" value="1"/>
</dbReference>
<dbReference type="EMBL" id="AZHX01002712">
    <property type="protein sequence ID" value="ETW93134.1"/>
    <property type="molecule type" value="Genomic_DNA"/>
</dbReference>
<dbReference type="SUPFAM" id="SSF55729">
    <property type="entry name" value="Acyl-CoA N-acyltransferases (Nat)"/>
    <property type="match status" value="1"/>
</dbReference>
<dbReference type="GO" id="GO:0008080">
    <property type="term" value="F:N-acetyltransferase activity"/>
    <property type="evidence" value="ECO:0007669"/>
    <property type="project" value="InterPro"/>
</dbReference>
<dbReference type="AlphaFoldDB" id="W4L5G3"/>
<dbReference type="PROSITE" id="PS51186">
    <property type="entry name" value="GNAT"/>
    <property type="match status" value="1"/>
</dbReference>
<evidence type="ECO:0000259" key="2">
    <source>
        <dbReference type="PROSITE" id="PS51186"/>
    </source>
</evidence>
<evidence type="ECO:0000313" key="3">
    <source>
        <dbReference type="EMBL" id="ETW93134.1"/>
    </source>
</evidence>
<dbReference type="PATRIC" id="fig|1429439.4.peg.8465"/>
<keyword evidence="1" id="KW-0808">Transferase</keyword>
<dbReference type="PANTHER" id="PTHR13947:SF37">
    <property type="entry name" value="LD18367P"/>
    <property type="match status" value="1"/>
</dbReference>